<evidence type="ECO:0000313" key="2">
    <source>
        <dbReference type="EMBL" id="KZS02925.1"/>
    </source>
</evidence>
<accession>A0A164K3X5</accession>
<gene>
    <name evidence="2" type="ORF">APZ42_034360</name>
</gene>
<proteinExistence type="predicted"/>
<feature type="transmembrane region" description="Helical" evidence="1">
    <location>
        <begin position="39"/>
        <end position="63"/>
    </location>
</feature>
<evidence type="ECO:0000256" key="1">
    <source>
        <dbReference type="SAM" id="Phobius"/>
    </source>
</evidence>
<keyword evidence="1" id="KW-0472">Membrane</keyword>
<protein>
    <submittedName>
        <fullName evidence="2">Uncharacterized protein</fullName>
    </submittedName>
</protein>
<comment type="caution">
    <text evidence="2">The sequence shown here is derived from an EMBL/GenBank/DDBJ whole genome shotgun (WGS) entry which is preliminary data.</text>
</comment>
<dbReference type="Proteomes" id="UP000076858">
    <property type="component" value="Unassembled WGS sequence"/>
</dbReference>
<keyword evidence="1" id="KW-1133">Transmembrane helix</keyword>
<reference evidence="2 3" key="1">
    <citation type="submission" date="2016-03" db="EMBL/GenBank/DDBJ databases">
        <title>EvidentialGene: Evidence-directed Construction of Genes on Genomes.</title>
        <authorList>
            <person name="Gilbert D.G."/>
            <person name="Choi J.-H."/>
            <person name="Mockaitis K."/>
            <person name="Colbourne J."/>
            <person name="Pfrender M."/>
        </authorList>
    </citation>
    <scope>NUCLEOTIDE SEQUENCE [LARGE SCALE GENOMIC DNA]</scope>
    <source>
        <strain evidence="2 3">Xinb3</strain>
        <tissue evidence="2">Complete organism</tissue>
    </source>
</reference>
<name>A0A164K3X5_9CRUS</name>
<sequence length="86" mass="10210">MCTRREDHQQSSRSFVILTTFYFFFCFFSLLFFVSISYILFYFIFILDGVLLSATGCVNVGTLSRHKQLYRNRLARPTFLAIPLFR</sequence>
<dbReference type="AlphaFoldDB" id="A0A164K3X5"/>
<keyword evidence="3" id="KW-1185">Reference proteome</keyword>
<keyword evidence="1" id="KW-0812">Transmembrane</keyword>
<organism evidence="2 3">
    <name type="scientific">Daphnia magna</name>
    <dbReference type="NCBI Taxonomy" id="35525"/>
    <lineage>
        <taxon>Eukaryota</taxon>
        <taxon>Metazoa</taxon>
        <taxon>Ecdysozoa</taxon>
        <taxon>Arthropoda</taxon>
        <taxon>Crustacea</taxon>
        <taxon>Branchiopoda</taxon>
        <taxon>Diplostraca</taxon>
        <taxon>Cladocera</taxon>
        <taxon>Anomopoda</taxon>
        <taxon>Daphniidae</taxon>
        <taxon>Daphnia</taxon>
    </lineage>
</organism>
<feature type="transmembrane region" description="Helical" evidence="1">
    <location>
        <begin position="12"/>
        <end position="33"/>
    </location>
</feature>
<dbReference type="EMBL" id="LRGB01003375">
    <property type="protein sequence ID" value="KZS02925.1"/>
    <property type="molecule type" value="Genomic_DNA"/>
</dbReference>
<evidence type="ECO:0000313" key="3">
    <source>
        <dbReference type="Proteomes" id="UP000076858"/>
    </source>
</evidence>